<comment type="caution">
    <text evidence="1">The sequence shown here is derived from an EMBL/GenBank/DDBJ whole genome shotgun (WGS) entry which is preliminary data.</text>
</comment>
<feature type="non-terminal residue" evidence="1">
    <location>
        <position position="67"/>
    </location>
</feature>
<feature type="non-terminal residue" evidence="1">
    <location>
        <position position="1"/>
    </location>
</feature>
<reference evidence="1 2" key="1">
    <citation type="journal article" date="2019" name="Environ. Microbiol.">
        <title>An active ?-lactamase is a part of an orchestrated cell wall stress resistance network of Bacillus subtilis and related rhizosphere species.</title>
        <authorList>
            <person name="Bucher T."/>
            <person name="Keren-Paz A."/>
            <person name="Hausser J."/>
            <person name="Olender T."/>
            <person name="Cytryn E."/>
            <person name="Kolodkin-Gal I."/>
        </authorList>
    </citation>
    <scope>NUCLEOTIDE SEQUENCE [LARGE SCALE GENOMIC DNA]</scope>
    <source>
        <strain evidence="1 2">I5</strain>
    </source>
</reference>
<proteinExistence type="predicted"/>
<evidence type="ECO:0000313" key="1">
    <source>
        <dbReference type="EMBL" id="TKI80621.1"/>
    </source>
</evidence>
<gene>
    <name evidence="1" type="ORF">FC699_34725</name>
</gene>
<name>A0A4U3A1P7_9BACI</name>
<sequence>DLTLTATKRGVFQIEQFECVLKDPFYLLTVHLPVFDKLRTEIIVYPSPKEVAGLQELQQLLTGSYRT</sequence>
<dbReference type="AlphaFoldDB" id="A0A4U3A1P7"/>
<protein>
    <submittedName>
        <fullName evidence="1">DUF58 domain-containing protein</fullName>
    </submittedName>
</protein>
<dbReference type="EMBL" id="SZON01003341">
    <property type="protein sequence ID" value="TKI80621.1"/>
    <property type="molecule type" value="Genomic_DNA"/>
</dbReference>
<dbReference type="PANTHER" id="PTHR34351">
    <property type="entry name" value="SLR1927 PROTEIN-RELATED"/>
    <property type="match status" value="1"/>
</dbReference>
<organism evidence="1 2">
    <name type="scientific">Bacillus wiedmannii</name>
    <dbReference type="NCBI Taxonomy" id="1890302"/>
    <lineage>
        <taxon>Bacteria</taxon>
        <taxon>Bacillati</taxon>
        <taxon>Bacillota</taxon>
        <taxon>Bacilli</taxon>
        <taxon>Bacillales</taxon>
        <taxon>Bacillaceae</taxon>
        <taxon>Bacillus</taxon>
        <taxon>Bacillus cereus group</taxon>
    </lineage>
</organism>
<evidence type="ECO:0000313" key="2">
    <source>
        <dbReference type="Proteomes" id="UP000305222"/>
    </source>
</evidence>
<dbReference type="Proteomes" id="UP000305222">
    <property type="component" value="Unassembled WGS sequence"/>
</dbReference>
<accession>A0A4U3A1P7</accession>
<dbReference type="PANTHER" id="PTHR34351:SF2">
    <property type="entry name" value="DUF58 DOMAIN-CONTAINING PROTEIN"/>
    <property type="match status" value="1"/>
</dbReference>